<dbReference type="InterPro" id="IPR011006">
    <property type="entry name" value="CheY-like_superfamily"/>
</dbReference>
<dbReference type="GO" id="GO:0000160">
    <property type="term" value="P:phosphorelay signal transduction system"/>
    <property type="evidence" value="ECO:0007669"/>
    <property type="project" value="InterPro"/>
</dbReference>
<reference evidence="5 6" key="1">
    <citation type="submission" date="2019-10" db="EMBL/GenBank/DDBJ databases">
        <title>Genome sequence of Phaeocystidibacter marisrubri JCM30614 (type strain).</title>
        <authorList>
            <person name="Bowman J.P."/>
        </authorList>
    </citation>
    <scope>NUCLEOTIDE SEQUENCE [LARGE SCALE GENOMIC DNA]</scope>
    <source>
        <strain evidence="5 6">JCM 30614</strain>
    </source>
</reference>
<dbReference type="SMART" id="SM00448">
    <property type="entry name" value="REC"/>
    <property type="match status" value="1"/>
</dbReference>
<proteinExistence type="predicted"/>
<dbReference type="InterPro" id="IPR023753">
    <property type="entry name" value="FAD/NAD-binding_dom"/>
</dbReference>
<name>A0A6L3ZJ66_9FLAO</name>
<dbReference type="Pfam" id="PF07992">
    <property type="entry name" value="Pyr_redox_2"/>
    <property type="match status" value="1"/>
</dbReference>
<dbReference type="Proteomes" id="UP000484164">
    <property type="component" value="Unassembled WGS sequence"/>
</dbReference>
<dbReference type="PRINTS" id="PR00469">
    <property type="entry name" value="PNDRDTASEII"/>
</dbReference>
<dbReference type="PANTHER" id="PTHR48105">
    <property type="entry name" value="THIOREDOXIN REDUCTASE 1-RELATED-RELATED"/>
    <property type="match status" value="1"/>
</dbReference>
<accession>A0A6L3ZJ66</accession>
<evidence type="ECO:0000256" key="1">
    <source>
        <dbReference type="ARBA" id="ARBA00022630"/>
    </source>
</evidence>
<dbReference type="Gene3D" id="3.50.50.60">
    <property type="entry name" value="FAD/NAD(P)-binding domain"/>
    <property type="match status" value="2"/>
</dbReference>
<dbReference type="Pfam" id="PF00072">
    <property type="entry name" value="Response_reg"/>
    <property type="match status" value="1"/>
</dbReference>
<dbReference type="EMBL" id="WBVQ01000001">
    <property type="protein sequence ID" value="KAB2818056.1"/>
    <property type="molecule type" value="Genomic_DNA"/>
</dbReference>
<gene>
    <name evidence="5" type="ORF">F8C82_06545</name>
</gene>
<organism evidence="5 6">
    <name type="scientific">Phaeocystidibacter marisrubri</name>
    <dbReference type="NCBI Taxonomy" id="1577780"/>
    <lineage>
        <taxon>Bacteria</taxon>
        <taxon>Pseudomonadati</taxon>
        <taxon>Bacteroidota</taxon>
        <taxon>Flavobacteriia</taxon>
        <taxon>Flavobacteriales</taxon>
        <taxon>Phaeocystidibacteraceae</taxon>
        <taxon>Phaeocystidibacter</taxon>
    </lineage>
</organism>
<dbReference type="Gene3D" id="3.40.50.2300">
    <property type="match status" value="1"/>
</dbReference>
<dbReference type="PRINTS" id="PR00368">
    <property type="entry name" value="FADPNR"/>
</dbReference>
<evidence type="ECO:0000313" key="6">
    <source>
        <dbReference type="Proteomes" id="UP000484164"/>
    </source>
</evidence>
<dbReference type="GO" id="GO:0016491">
    <property type="term" value="F:oxidoreductase activity"/>
    <property type="evidence" value="ECO:0007669"/>
    <property type="project" value="UniProtKB-KW"/>
</dbReference>
<keyword evidence="3" id="KW-0597">Phosphoprotein</keyword>
<evidence type="ECO:0000313" key="5">
    <source>
        <dbReference type="EMBL" id="KAB2818056.1"/>
    </source>
</evidence>
<keyword evidence="2" id="KW-0560">Oxidoreductase</keyword>
<evidence type="ECO:0000259" key="4">
    <source>
        <dbReference type="PROSITE" id="PS50110"/>
    </source>
</evidence>
<protein>
    <submittedName>
        <fullName evidence="5">Response regulator</fullName>
    </submittedName>
</protein>
<keyword evidence="6" id="KW-1185">Reference proteome</keyword>
<dbReference type="PROSITE" id="PS50110">
    <property type="entry name" value="RESPONSE_REGULATORY"/>
    <property type="match status" value="1"/>
</dbReference>
<dbReference type="InterPro" id="IPR050097">
    <property type="entry name" value="Ferredoxin-NADP_redctase_2"/>
</dbReference>
<dbReference type="InterPro" id="IPR036188">
    <property type="entry name" value="FAD/NAD-bd_sf"/>
</dbReference>
<evidence type="ECO:0000256" key="3">
    <source>
        <dbReference type="PROSITE-ProRule" id="PRU00169"/>
    </source>
</evidence>
<feature type="domain" description="Response regulatory" evidence="4">
    <location>
        <begin position="7"/>
        <end position="130"/>
    </location>
</feature>
<feature type="modified residue" description="4-aspartylphosphate" evidence="3">
    <location>
        <position position="64"/>
    </location>
</feature>
<dbReference type="InterPro" id="IPR001789">
    <property type="entry name" value="Sig_transdc_resp-reg_receiver"/>
</dbReference>
<dbReference type="SUPFAM" id="SSF52172">
    <property type="entry name" value="CheY-like"/>
    <property type="match status" value="1"/>
</dbReference>
<comment type="caution">
    <text evidence="5">The sequence shown here is derived from an EMBL/GenBank/DDBJ whole genome shotgun (WGS) entry which is preliminary data.</text>
</comment>
<dbReference type="AlphaFoldDB" id="A0A6L3ZJ66"/>
<dbReference type="SUPFAM" id="SSF51905">
    <property type="entry name" value="FAD/NAD(P)-binding domain"/>
    <property type="match status" value="1"/>
</dbReference>
<dbReference type="OrthoDB" id="109585at2"/>
<keyword evidence="1" id="KW-0285">Flavoprotein</keyword>
<sequence length="553" mass="60901">MNTKLPYIFAVDDDPQVSRAIHRDLRNRYKSDYKVLSSTSISESMEALQELKNSGVEIALFLSDQRMPEMLGVDFLAKARKFFPKARRVLLTAYSDTEAAIRSINEAEIDYYLLKPWDPPEERLYPILDDLLDDWQSARVERHQGLRVIGSNHHPKSHTIKDFLSSNLFPYSWMDIRSDAAIELLEINKLDPQGPHVFFEDGSYITNPEVQHIADKIGLHSSASSEIYDLAIIGAGPAGLAAGVYGGSEGLETLLIERHAPGGQAGTSSRIENYLGFPKGLSGQDLSRRAITQATRFGVEFLSPAEVEHIIPGTPLKTLKLANGNDIYARSIIITTGVSYRQLDTPGVVKLTGAGVYYGAATTEAATCADADVFVIGGGNSAGQGAVYLSRFAKKVHIVVRKNDLSSSMSSYLIDQINSIENIELIGSHQLVEAKGDQQLRSLIFENIHTGEQREYNAKALFIFIGAKPYTEWITAPILRDEKGFICTGVDLLNAPEFIQNWDLRRDPYPLETSIPGIFAAGDVRSGAMNRVASAVGEGAMAVSFVHRYLSEI</sequence>
<evidence type="ECO:0000256" key="2">
    <source>
        <dbReference type="ARBA" id="ARBA00023002"/>
    </source>
</evidence>
<dbReference type="RefSeq" id="WP_151692744.1">
    <property type="nucleotide sequence ID" value="NZ_BMGX01000002.1"/>
</dbReference>